<evidence type="ECO:0000313" key="13">
    <source>
        <dbReference type="Proteomes" id="UP000608420"/>
    </source>
</evidence>
<name>A0ABQ1VR23_9BACL</name>
<evidence type="ECO:0000313" key="12">
    <source>
        <dbReference type="EMBL" id="GGF87270.1"/>
    </source>
</evidence>
<keyword evidence="11" id="KW-0460">Magnesium</keyword>
<evidence type="ECO:0000256" key="5">
    <source>
        <dbReference type="ARBA" id="ARBA00022679"/>
    </source>
</evidence>
<comment type="pathway">
    <text evidence="1 11">Metabolic intermediate biosynthesis; chorismate biosynthesis; chorismate from D-erythrose 4-phosphate and phosphoenolpyruvate: step 5/7.</text>
</comment>
<evidence type="ECO:0000256" key="10">
    <source>
        <dbReference type="ARBA" id="ARBA00048567"/>
    </source>
</evidence>
<keyword evidence="11" id="KW-0963">Cytoplasm</keyword>
<dbReference type="Proteomes" id="UP000608420">
    <property type="component" value="Unassembled WGS sequence"/>
</dbReference>
<evidence type="ECO:0000256" key="1">
    <source>
        <dbReference type="ARBA" id="ARBA00004842"/>
    </source>
</evidence>
<feature type="binding site" evidence="11">
    <location>
        <position position="61"/>
    </location>
    <ligand>
        <name>substrate</name>
    </ligand>
</feature>
<keyword evidence="5 11" id="KW-0808">Transferase</keyword>
<dbReference type="InterPro" id="IPR000623">
    <property type="entry name" value="Shikimate_kinase/TSH1"/>
</dbReference>
<dbReference type="PANTHER" id="PTHR21087:SF16">
    <property type="entry name" value="SHIKIMATE KINASE 1, CHLOROPLASTIC"/>
    <property type="match status" value="1"/>
</dbReference>
<gene>
    <name evidence="11 12" type="primary">aroK</name>
    <name evidence="12" type="ORF">GCM10010913_05870</name>
</gene>
<dbReference type="CDD" id="cd00464">
    <property type="entry name" value="SK"/>
    <property type="match status" value="1"/>
</dbReference>
<comment type="function">
    <text evidence="11">Catalyzes the specific phosphorylation of the 3-hydroxyl group of shikimic acid using ATP as a cosubstrate.</text>
</comment>
<comment type="similarity">
    <text evidence="2 11">Belongs to the shikimate kinase family.</text>
</comment>
<dbReference type="HAMAP" id="MF_00109">
    <property type="entry name" value="Shikimate_kinase"/>
    <property type="match status" value="1"/>
</dbReference>
<dbReference type="EMBL" id="BMIW01000003">
    <property type="protein sequence ID" value="GGF87270.1"/>
    <property type="molecule type" value="Genomic_DNA"/>
</dbReference>
<keyword evidence="11" id="KW-0479">Metal-binding</keyword>
<dbReference type="InterPro" id="IPR023000">
    <property type="entry name" value="Shikimate_kinase_CS"/>
</dbReference>
<proteinExistence type="inferred from homology"/>
<evidence type="ECO:0000256" key="4">
    <source>
        <dbReference type="ARBA" id="ARBA00022605"/>
    </source>
</evidence>
<keyword evidence="13" id="KW-1185">Reference proteome</keyword>
<feature type="binding site" evidence="11">
    <location>
        <position position="37"/>
    </location>
    <ligand>
        <name>substrate</name>
    </ligand>
</feature>
<dbReference type="PRINTS" id="PR01100">
    <property type="entry name" value="SHIKIMTKNASE"/>
</dbReference>
<dbReference type="EC" id="2.7.1.71" evidence="3 11"/>
<keyword evidence="8 11" id="KW-0067">ATP-binding</keyword>
<evidence type="ECO:0000256" key="9">
    <source>
        <dbReference type="ARBA" id="ARBA00023141"/>
    </source>
</evidence>
<evidence type="ECO:0000256" key="3">
    <source>
        <dbReference type="ARBA" id="ARBA00012154"/>
    </source>
</evidence>
<keyword evidence="9 11" id="KW-0057">Aromatic amino acid biosynthesis</keyword>
<dbReference type="InterPro" id="IPR031322">
    <property type="entry name" value="Shikimate/glucono_kinase"/>
</dbReference>
<dbReference type="SUPFAM" id="SSF52540">
    <property type="entry name" value="P-loop containing nucleoside triphosphate hydrolases"/>
    <property type="match status" value="1"/>
</dbReference>
<comment type="subunit">
    <text evidence="11">Monomer.</text>
</comment>
<dbReference type="GO" id="GO:0016301">
    <property type="term" value="F:kinase activity"/>
    <property type="evidence" value="ECO:0007669"/>
    <property type="project" value="UniProtKB-KW"/>
</dbReference>
<evidence type="ECO:0000256" key="6">
    <source>
        <dbReference type="ARBA" id="ARBA00022741"/>
    </source>
</evidence>
<evidence type="ECO:0000256" key="7">
    <source>
        <dbReference type="ARBA" id="ARBA00022777"/>
    </source>
</evidence>
<evidence type="ECO:0000256" key="2">
    <source>
        <dbReference type="ARBA" id="ARBA00006997"/>
    </source>
</evidence>
<sequence length="170" mass="18438">MSNYRDNIILIGMMGTGKSTVGAHLASKLGYRLVDLDEQIVQQAGCSIPQIFAEQGEAHFRDLESLVLDKVLQESGIVLATGGGAVLRQSNCQCMLGHGQVVALVATAEEILSRVGEDQNRPLLAGGAKQRIEALMRERQDAYLFAQHQVDTTGKTVEQISAEILMRCRG</sequence>
<protein>
    <recommendedName>
        <fullName evidence="3 11">Shikimate kinase</fullName>
        <shortName evidence="11">SK</shortName>
        <ecNumber evidence="3 11">2.7.1.71</ecNumber>
    </recommendedName>
</protein>
<dbReference type="PANTHER" id="PTHR21087">
    <property type="entry name" value="SHIKIMATE KINASE"/>
    <property type="match status" value="1"/>
</dbReference>
<feature type="binding site" evidence="11">
    <location>
        <position position="121"/>
    </location>
    <ligand>
        <name>ATP</name>
        <dbReference type="ChEBI" id="CHEBI:30616"/>
    </ligand>
</feature>
<keyword evidence="7 11" id="KW-0418">Kinase</keyword>
<organism evidence="12 13">
    <name type="scientific">Paenibacillus aceti</name>
    <dbReference type="NCBI Taxonomy" id="1820010"/>
    <lineage>
        <taxon>Bacteria</taxon>
        <taxon>Bacillati</taxon>
        <taxon>Bacillota</taxon>
        <taxon>Bacilli</taxon>
        <taxon>Bacillales</taxon>
        <taxon>Paenibacillaceae</taxon>
        <taxon>Paenibacillus</taxon>
    </lineage>
</organism>
<evidence type="ECO:0000256" key="11">
    <source>
        <dbReference type="HAMAP-Rule" id="MF_00109"/>
    </source>
</evidence>
<evidence type="ECO:0000256" key="8">
    <source>
        <dbReference type="ARBA" id="ARBA00022840"/>
    </source>
</evidence>
<dbReference type="InterPro" id="IPR027417">
    <property type="entry name" value="P-loop_NTPase"/>
</dbReference>
<keyword evidence="4 11" id="KW-0028">Amino-acid biosynthesis</keyword>
<comment type="caution">
    <text evidence="11">Lacks conserved residue(s) required for the propagation of feature annotation.</text>
</comment>
<comment type="caution">
    <text evidence="12">The sequence shown here is derived from an EMBL/GenBank/DDBJ whole genome shotgun (WGS) entry which is preliminary data.</text>
</comment>
<feature type="binding site" evidence="11">
    <location>
        <position position="83"/>
    </location>
    <ligand>
        <name>substrate</name>
    </ligand>
</feature>
<feature type="binding site" evidence="11">
    <location>
        <position position="19"/>
    </location>
    <ligand>
        <name>Mg(2+)</name>
        <dbReference type="ChEBI" id="CHEBI:18420"/>
    </ligand>
</feature>
<accession>A0ABQ1VR23</accession>
<reference evidence="13" key="1">
    <citation type="journal article" date="2019" name="Int. J. Syst. Evol. Microbiol.">
        <title>The Global Catalogue of Microorganisms (GCM) 10K type strain sequencing project: providing services to taxonomists for standard genome sequencing and annotation.</title>
        <authorList>
            <consortium name="The Broad Institute Genomics Platform"/>
            <consortium name="The Broad Institute Genome Sequencing Center for Infectious Disease"/>
            <person name="Wu L."/>
            <person name="Ma J."/>
        </authorList>
    </citation>
    <scope>NUCLEOTIDE SEQUENCE [LARGE SCALE GENOMIC DNA]</scope>
    <source>
        <strain evidence="13">CGMCC 1.15420</strain>
    </source>
</reference>
<comment type="catalytic activity">
    <reaction evidence="10 11">
        <text>shikimate + ATP = 3-phosphoshikimate + ADP + H(+)</text>
        <dbReference type="Rhea" id="RHEA:13121"/>
        <dbReference type="ChEBI" id="CHEBI:15378"/>
        <dbReference type="ChEBI" id="CHEBI:30616"/>
        <dbReference type="ChEBI" id="CHEBI:36208"/>
        <dbReference type="ChEBI" id="CHEBI:145989"/>
        <dbReference type="ChEBI" id="CHEBI:456216"/>
        <dbReference type="EC" id="2.7.1.71"/>
    </reaction>
</comment>
<dbReference type="Pfam" id="PF01202">
    <property type="entry name" value="SKI"/>
    <property type="match status" value="1"/>
</dbReference>
<dbReference type="Gene3D" id="3.40.50.300">
    <property type="entry name" value="P-loop containing nucleotide triphosphate hydrolases"/>
    <property type="match status" value="1"/>
</dbReference>
<keyword evidence="6 11" id="KW-0547">Nucleotide-binding</keyword>
<dbReference type="RefSeq" id="WP_268238149.1">
    <property type="nucleotide sequence ID" value="NZ_BMIW01000003.1"/>
</dbReference>
<dbReference type="PROSITE" id="PS01128">
    <property type="entry name" value="SHIKIMATE_KINASE"/>
    <property type="match status" value="1"/>
</dbReference>
<feature type="binding site" evidence="11">
    <location>
        <begin position="15"/>
        <end position="20"/>
    </location>
    <ligand>
        <name>ATP</name>
        <dbReference type="ChEBI" id="CHEBI:30616"/>
    </ligand>
</feature>
<comment type="subcellular location">
    <subcellularLocation>
        <location evidence="11">Cytoplasm</location>
    </subcellularLocation>
</comment>
<feature type="binding site" evidence="11">
    <location>
        <position position="139"/>
    </location>
    <ligand>
        <name>substrate</name>
    </ligand>
</feature>
<comment type="cofactor">
    <cofactor evidence="11">
        <name>Mg(2+)</name>
        <dbReference type="ChEBI" id="CHEBI:18420"/>
    </cofactor>
    <text evidence="11">Binds 1 Mg(2+) ion per subunit.</text>
</comment>